<evidence type="ECO:0000259" key="1">
    <source>
        <dbReference type="Pfam" id="PF25263"/>
    </source>
</evidence>
<sequence length="758" mass="88094">MQKFSDFSSFVDFINVDAKTADFNPVRFINVETMSMWAQVKSLLTTNSQKIIKLSEFCQNDDIAPNINQLKKAIRLTNDSSLVMPLSEYFRINRPIASKVINDILHANFEYNSDGKLRVYILLYRMKDVLTNVQLNPKETKTVLYINEGLESDYSLTIVQKSLDISIYGNEIDGFKKYLVYWEQNPDKPIILRTQNAINYTDIVFSDNVVVIVSAYDLLHQYYRMTNELTKDLGSERQWQKFASEYSKTKNLDLTICTLLPASQYSDNLFEYWDTYDDFRKWLLWLWTRLQTKNEYLKMVSTAAKSVAEFEKNIFDSIITLLGNPRYEEFYNERKVLLQAMKLPVTSSRINIFLQLDPVSRMRCLTNRTKEEKQAILQCLSEAVDFGTAERVLHFVYPLAFEYLQYIGFRDAVLEEYFKAYRRCKIRNKGDDAFIDMVSSIAQEQGEKFWILPSRNVLVDQLYDDNTIILFVDSLGAEYVSALRSCFDEDIYDIDVHFGHSNLPSTTRRNSDFWRGKNHAIPYYDLDRWKHSNCTYPQSIVQELEYIQEIKYNVEMLLAENDNVLIAADHGSSRLAVLCRGRSVDVDETADKYKYGRYCAEAKGNYSALQGCIRYDEDEESYWIFANYDHFKQKGAPVCEIHGGASLEEMIVPVICVSKKRGKKQAIVLTVLTPTIRLPVDRKILVRFKSNQKLKNAMIVVDNEHISCSFADGNYTFEQIIVDSKTEYVAKVVSNNRIIGKVHYQVTRGMQKSAKFDI</sequence>
<dbReference type="RefSeq" id="WP_093795252.1">
    <property type="nucleotide sequence ID" value="NZ_CP155571.1"/>
</dbReference>
<accession>A0ABZ3J255</accession>
<gene>
    <name evidence="3" type="ORF">SPACI_021800</name>
</gene>
<reference evidence="3" key="1">
    <citation type="submission" date="2024-05" db="EMBL/GenBank/DDBJ databases">
        <title>Isolation and characterization of Sporomusa carbonis sp. nov., a carboxydotrophic hydrogenogen in the genus of Sporomusa isolated from a charcoal burning pile.</title>
        <authorList>
            <person name="Boeer T."/>
            <person name="Rosenbaum F."/>
            <person name="Eysell L."/>
            <person name="Mueller V."/>
            <person name="Daniel R."/>
            <person name="Poehlein A."/>
        </authorList>
    </citation>
    <scope>NUCLEOTIDE SEQUENCE [LARGE SCALE GENOMIC DNA]</scope>
    <source>
        <strain evidence="3">DSM 3132</strain>
    </source>
</reference>
<proteinExistence type="predicted"/>
<evidence type="ECO:0000313" key="4">
    <source>
        <dbReference type="Proteomes" id="UP000216052"/>
    </source>
</evidence>
<evidence type="ECO:0000313" key="3">
    <source>
        <dbReference type="EMBL" id="XFO72134.1"/>
    </source>
</evidence>
<feature type="domain" description="DUF7863" evidence="1">
    <location>
        <begin position="220"/>
        <end position="381"/>
    </location>
</feature>
<dbReference type="Proteomes" id="UP000216052">
    <property type="component" value="Chromosome"/>
</dbReference>
<evidence type="ECO:0000259" key="2">
    <source>
        <dbReference type="Pfam" id="PF25264"/>
    </source>
</evidence>
<dbReference type="InterPro" id="IPR057186">
    <property type="entry name" value="DUF7864"/>
</dbReference>
<dbReference type="Pfam" id="PF25263">
    <property type="entry name" value="DUF7863"/>
    <property type="match status" value="1"/>
</dbReference>
<evidence type="ECO:0008006" key="5">
    <source>
        <dbReference type="Google" id="ProtNLM"/>
    </source>
</evidence>
<protein>
    <recommendedName>
        <fullName evidence="5">PglZ domain protein</fullName>
    </recommendedName>
</protein>
<organism evidence="3 4">
    <name type="scientific">Sporomusa acidovorans (strain ATCC 49682 / DSM 3132 / Mol)</name>
    <dbReference type="NCBI Taxonomy" id="1123286"/>
    <lineage>
        <taxon>Bacteria</taxon>
        <taxon>Bacillati</taxon>
        <taxon>Bacillota</taxon>
        <taxon>Negativicutes</taxon>
        <taxon>Selenomonadales</taxon>
        <taxon>Sporomusaceae</taxon>
        <taxon>Sporomusa</taxon>
    </lineage>
</organism>
<dbReference type="Pfam" id="PF08665">
    <property type="entry name" value="PglZ"/>
    <property type="match status" value="1"/>
</dbReference>
<keyword evidence="4" id="KW-1185">Reference proteome</keyword>
<name>A0ABZ3J255_SPOA4</name>
<feature type="domain" description="DUF7864" evidence="2">
    <location>
        <begin position="27"/>
        <end position="194"/>
    </location>
</feature>
<dbReference type="InterPro" id="IPR057185">
    <property type="entry name" value="DUF7863"/>
</dbReference>
<dbReference type="NCBIfam" id="NF033445">
    <property type="entry name" value="BREX_PglZ_4"/>
    <property type="match status" value="1"/>
</dbReference>
<dbReference type="Pfam" id="PF25264">
    <property type="entry name" value="DUF7864"/>
    <property type="match status" value="1"/>
</dbReference>
<dbReference type="EMBL" id="CP155571">
    <property type="protein sequence ID" value="XFO72134.1"/>
    <property type="molecule type" value="Genomic_DNA"/>
</dbReference>